<proteinExistence type="predicted"/>
<comment type="caution">
    <text evidence="1">The sequence shown here is derived from an EMBL/GenBank/DDBJ whole genome shotgun (WGS) entry which is preliminary data.</text>
</comment>
<dbReference type="Proteomes" id="UP000031668">
    <property type="component" value="Unassembled WGS sequence"/>
</dbReference>
<dbReference type="InterPro" id="IPR011990">
    <property type="entry name" value="TPR-like_helical_dom_sf"/>
</dbReference>
<dbReference type="Gene3D" id="1.25.40.10">
    <property type="entry name" value="Tetratricopeptide repeat domain"/>
    <property type="match status" value="1"/>
</dbReference>
<gene>
    <name evidence="1" type="ORF">RF11_10307</name>
</gene>
<dbReference type="SUPFAM" id="SSF48452">
    <property type="entry name" value="TPR-like"/>
    <property type="match status" value="1"/>
</dbReference>
<evidence type="ECO:0008006" key="3">
    <source>
        <dbReference type="Google" id="ProtNLM"/>
    </source>
</evidence>
<name>A0A0C2J9H5_THEKT</name>
<dbReference type="AlphaFoldDB" id="A0A0C2J9H5"/>
<organism evidence="1 2">
    <name type="scientific">Thelohanellus kitauei</name>
    <name type="common">Myxosporean</name>
    <dbReference type="NCBI Taxonomy" id="669202"/>
    <lineage>
        <taxon>Eukaryota</taxon>
        <taxon>Metazoa</taxon>
        <taxon>Cnidaria</taxon>
        <taxon>Myxozoa</taxon>
        <taxon>Myxosporea</taxon>
        <taxon>Bivalvulida</taxon>
        <taxon>Platysporina</taxon>
        <taxon>Myxobolidae</taxon>
        <taxon>Thelohanellus</taxon>
    </lineage>
</organism>
<dbReference type="EMBL" id="JWZT01003723">
    <property type="protein sequence ID" value="KII65788.1"/>
    <property type="molecule type" value="Genomic_DNA"/>
</dbReference>
<reference evidence="1 2" key="1">
    <citation type="journal article" date="2014" name="Genome Biol. Evol.">
        <title>The genome of the myxosporean Thelohanellus kitauei shows adaptations to nutrient acquisition within its fish host.</title>
        <authorList>
            <person name="Yang Y."/>
            <person name="Xiong J."/>
            <person name="Zhou Z."/>
            <person name="Huo F."/>
            <person name="Miao W."/>
            <person name="Ran C."/>
            <person name="Liu Y."/>
            <person name="Zhang J."/>
            <person name="Feng J."/>
            <person name="Wang M."/>
            <person name="Wang M."/>
            <person name="Wang L."/>
            <person name="Yao B."/>
        </authorList>
    </citation>
    <scope>NUCLEOTIDE SEQUENCE [LARGE SCALE GENOMIC DNA]</scope>
    <source>
        <strain evidence="1">Wuqing</strain>
    </source>
</reference>
<protein>
    <recommendedName>
        <fullName evidence="3">Alpha-soluble NSF attachment protein</fullName>
    </recommendedName>
</protein>
<dbReference type="Pfam" id="PF14938">
    <property type="entry name" value="SNAP"/>
    <property type="match status" value="1"/>
</dbReference>
<keyword evidence="2" id="KW-1185">Reference proteome</keyword>
<evidence type="ECO:0000313" key="1">
    <source>
        <dbReference type="EMBL" id="KII65788.1"/>
    </source>
</evidence>
<sequence>MEIVGTDKQQMKDAIWEINRQTSKATNFESLKMFEVAGKAYYEIARLNEIDLNQYEEALKNYKKAAECYCKICPRSTMDCYEKIIDLLVQLDAIDWAVKRCFRFGYKCRSLFHDFEKMQEFYQRGQTLRYEHDRRHFCCIVNAEFRQYKYNMKKALNDYHQFIHNVDLPISYLDPVTGLCSICIEEYEKLKECFQYLQNPKIEN</sequence>
<evidence type="ECO:0000313" key="2">
    <source>
        <dbReference type="Proteomes" id="UP000031668"/>
    </source>
</evidence>
<accession>A0A0C2J9H5</accession>